<dbReference type="Pfam" id="PF13458">
    <property type="entry name" value="Peripla_BP_6"/>
    <property type="match status" value="1"/>
</dbReference>
<evidence type="ECO:0000256" key="2">
    <source>
        <dbReference type="ARBA" id="ARBA00022729"/>
    </source>
</evidence>
<dbReference type="InterPro" id="IPR028082">
    <property type="entry name" value="Peripla_BP_I"/>
</dbReference>
<accession>A0A365U598</accession>
<dbReference type="GO" id="GO:0006865">
    <property type="term" value="P:amino acid transport"/>
    <property type="evidence" value="ECO:0007669"/>
    <property type="project" value="UniProtKB-KW"/>
</dbReference>
<dbReference type="RefSeq" id="WP_113290671.1">
    <property type="nucleotide sequence ID" value="NZ_QNTQ01000021.1"/>
</dbReference>
<feature type="signal peptide" evidence="4">
    <location>
        <begin position="1"/>
        <end position="26"/>
    </location>
</feature>
<feature type="chain" id="PRO_5016694504" evidence="4">
    <location>
        <begin position="27"/>
        <end position="419"/>
    </location>
</feature>
<evidence type="ECO:0000259" key="5">
    <source>
        <dbReference type="Pfam" id="PF13458"/>
    </source>
</evidence>
<dbReference type="InterPro" id="IPR028081">
    <property type="entry name" value="Leu-bd"/>
</dbReference>
<feature type="domain" description="Leucine-binding protein" evidence="5">
    <location>
        <begin position="30"/>
        <end position="403"/>
    </location>
</feature>
<gene>
    <name evidence="6" type="ORF">DRV85_16970</name>
</gene>
<dbReference type="Proteomes" id="UP000253370">
    <property type="component" value="Unassembled WGS sequence"/>
</dbReference>
<evidence type="ECO:0000256" key="3">
    <source>
        <dbReference type="ARBA" id="ARBA00022970"/>
    </source>
</evidence>
<protein>
    <submittedName>
        <fullName evidence="6">Amino acid ABC transporter substrate-binding protein</fullName>
    </submittedName>
</protein>
<dbReference type="EMBL" id="QNTQ01000021">
    <property type="protein sequence ID" value="RBI83139.1"/>
    <property type="molecule type" value="Genomic_DNA"/>
</dbReference>
<evidence type="ECO:0000256" key="4">
    <source>
        <dbReference type="SAM" id="SignalP"/>
    </source>
</evidence>
<evidence type="ECO:0000313" key="7">
    <source>
        <dbReference type="Proteomes" id="UP000253370"/>
    </source>
</evidence>
<organism evidence="6 7">
    <name type="scientific">Rhodosalinus halophilus</name>
    <dbReference type="NCBI Taxonomy" id="2259333"/>
    <lineage>
        <taxon>Bacteria</taxon>
        <taxon>Pseudomonadati</taxon>
        <taxon>Pseudomonadota</taxon>
        <taxon>Alphaproteobacteria</taxon>
        <taxon>Rhodobacterales</taxon>
        <taxon>Paracoccaceae</taxon>
        <taxon>Rhodosalinus</taxon>
    </lineage>
</organism>
<dbReference type="OrthoDB" id="9791590at2"/>
<reference evidence="6 7" key="1">
    <citation type="submission" date="2018-07" db="EMBL/GenBank/DDBJ databases">
        <title>Rhodosalinus sp. strain E84T genomic sequence and assembly.</title>
        <authorList>
            <person name="Liu Z.-W."/>
            <person name="Lu D.-C."/>
        </authorList>
    </citation>
    <scope>NUCLEOTIDE SEQUENCE [LARGE SCALE GENOMIC DNA]</scope>
    <source>
        <strain evidence="6 7">E84</strain>
    </source>
</reference>
<proteinExistence type="inferred from homology"/>
<keyword evidence="2 4" id="KW-0732">Signal</keyword>
<keyword evidence="3" id="KW-0029">Amino-acid transport</keyword>
<name>A0A365U598_9RHOB</name>
<evidence type="ECO:0000256" key="1">
    <source>
        <dbReference type="ARBA" id="ARBA00010062"/>
    </source>
</evidence>
<dbReference type="InterPro" id="IPR051010">
    <property type="entry name" value="BCAA_transport"/>
</dbReference>
<keyword evidence="3" id="KW-0813">Transport</keyword>
<dbReference type="Gene3D" id="3.40.50.2300">
    <property type="match status" value="2"/>
</dbReference>
<dbReference type="PANTHER" id="PTHR30483">
    <property type="entry name" value="LEUCINE-SPECIFIC-BINDING PROTEIN"/>
    <property type="match status" value="1"/>
</dbReference>
<keyword evidence="7" id="KW-1185">Reference proteome</keyword>
<sequence>MTAFARGAAGAAMTAAGLLTGGIATAQEDPLRIGLLLPFTGQYAWVGENVQPVAQMIAEEVNGSGGIGGREITFVQGDTEGVVDAGTTAAQKLINVDNVMALVGPTSLSFSGSKNLIIDNSVPMVTPTAGTTELDRACQDVCFRTVPSDSLGGKAIARAATDAQYLGEGARAWENPVLMVAQSPAMVSFLEPIERSFADYGVEIAEVIEFTPGKPSYRAEVQEALAADPDGIVLVAAPEESARVMTNAFQSGYEGGWFVTQDQTNAEYIELAGAQLVDGIYGLEEVASEEGQELNRAFEERYQDYSGEEVKIFGTNTYDSMNVIALAMLSDHMDDGEITRATLAEHIRAVTDPGEGKTQVTSYTEGKEALEAGESIDYRGLVGPIDFDDWGNIAAPFGIRQVQDGAWTTVSVIPASALN</sequence>
<comment type="caution">
    <text evidence="6">The sequence shown here is derived from an EMBL/GenBank/DDBJ whole genome shotgun (WGS) entry which is preliminary data.</text>
</comment>
<dbReference type="SUPFAM" id="SSF53822">
    <property type="entry name" value="Periplasmic binding protein-like I"/>
    <property type="match status" value="1"/>
</dbReference>
<comment type="similarity">
    <text evidence="1">Belongs to the leucine-binding protein family.</text>
</comment>
<dbReference type="AlphaFoldDB" id="A0A365U598"/>
<evidence type="ECO:0000313" key="6">
    <source>
        <dbReference type="EMBL" id="RBI83139.1"/>
    </source>
</evidence>
<dbReference type="PANTHER" id="PTHR30483:SF6">
    <property type="entry name" value="PERIPLASMIC BINDING PROTEIN OF ABC TRANSPORTER FOR NATURAL AMINO ACIDS"/>
    <property type="match status" value="1"/>
</dbReference>